<protein>
    <submittedName>
        <fullName evidence="2">Glycosyltransferase</fullName>
        <ecNumber evidence="2">2.4.-.-</ecNumber>
    </submittedName>
</protein>
<proteinExistence type="predicted"/>
<keyword evidence="1 2" id="KW-0808">Transferase</keyword>
<accession>A0ABW1WFC7</accession>
<dbReference type="EC" id="2.4.-.-" evidence="2"/>
<dbReference type="GO" id="GO:0016757">
    <property type="term" value="F:glycosyltransferase activity"/>
    <property type="evidence" value="ECO:0007669"/>
    <property type="project" value="UniProtKB-KW"/>
</dbReference>
<dbReference type="Proteomes" id="UP001596267">
    <property type="component" value="Unassembled WGS sequence"/>
</dbReference>
<evidence type="ECO:0000313" key="3">
    <source>
        <dbReference type="Proteomes" id="UP001596267"/>
    </source>
</evidence>
<keyword evidence="2" id="KW-0328">Glycosyltransferase</keyword>
<comment type="caution">
    <text evidence="2">The sequence shown here is derived from an EMBL/GenBank/DDBJ whole genome shotgun (WGS) entry which is preliminary data.</text>
</comment>
<dbReference type="EMBL" id="JBHSTQ010000003">
    <property type="protein sequence ID" value="MFC6385810.1"/>
    <property type="molecule type" value="Genomic_DNA"/>
</dbReference>
<reference evidence="3" key="1">
    <citation type="journal article" date="2019" name="Int. J. Syst. Evol. Microbiol.">
        <title>The Global Catalogue of Microorganisms (GCM) 10K type strain sequencing project: providing services to taxonomists for standard genome sequencing and annotation.</title>
        <authorList>
            <consortium name="The Broad Institute Genomics Platform"/>
            <consortium name="The Broad Institute Genome Sequencing Center for Infectious Disease"/>
            <person name="Wu L."/>
            <person name="Ma J."/>
        </authorList>
    </citation>
    <scope>NUCLEOTIDE SEQUENCE [LARGE SCALE GENOMIC DNA]</scope>
    <source>
        <strain evidence="3">CCUG 42001</strain>
    </source>
</reference>
<dbReference type="NCBIfam" id="NF047676">
    <property type="entry name" value="TeichurnBiosyTuaH"/>
    <property type="match status" value="1"/>
</dbReference>
<dbReference type="PANTHER" id="PTHR46401:SF2">
    <property type="entry name" value="GLYCOSYLTRANSFERASE WBBK-RELATED"/>
    <property type="match status" value="1"/>
</dbReference>
<organism evidence="2 3">
    <name type="scientific">Sporolactobacillus kofuensis</name>
    <dbReference type="NCBI Taxonomy" id="269672"/>
    <lineage>
        <taxon>Bacteria</taxon>
        <taxon>Bacillati</taxon>
        <taxon>Bacillota</taxon>
        <taxon>Bacilli</taxon>
        <taxon>Bacillales</taxon>
        <taxon>Sporolactobacillaceae</taxon>
        <taxon>Sporolactobacillus</taxon>
    </lineage>
</organism>
<dbReference type="Gene3D" id="3.40.50.11010">
    <property type="match status" value="1"/>
</dbReference>
<name>A0ABW1WFC7_9BACL</name>
<dbReference type="Pfam" id="PF13692">
    <property type="entry name" value="Glyco_trans_1_4"/>
    <property type="match status" value="1"/>
</dbReference>
<dbReference type="RefSeq" id="WP_253052597.1">
    <property type="nucleotide sequence ID" value="NZ_JAMXWN010000002.1"/>
</dbReference>
<keyword evidence="3" id="KW-1185">Reference proteome</keyword>
<evidence type="ECO:0000256" key="1">
    <source>
        <dbReference type="ARBA" id="ARBA00022679"/>
    </source>
</evidence>
<dbReference type="SUPFAM" id="SSF53756">
    <property type="entry name" value="UDP-Glycosyltransferase/glycogen phosphorylase"/>
    <property type="match status" value="1"/>
</dbReference>
<gene>
    <name evidence="2" type="ORF">ACFP7A_04280</name>
</gene>
<evidence type="ECO:0000313" key="2">
    <source>
        <dbReference type="EMBL" id="MFC6385810.1"/>
    </source>
</evidence>
<dbReference type="PANTHER" id="PTHR46401">
    <property type="entry name" value="GLYCOSYLTRANSFERASE WBBK-RELATED"/>
    <property type="match status" value="1"/>
</dbReference>
<sequence length="386" mass="44631">MKTIHVVVGAGLWEQDGLRYRRHRLADFLAAQPNTRQVFWICPTPHHGSITNVGEQGLIEQWPVQDLLPQKTFRFGRYLSFFHKWQLTQLIHHLERFASHEPIYLWYTFPGFPILSQLFPWDKVIYDCSDLWTASIGGKRSLITRMRSHIISQAEQRIIDRADLIFCTSDYLHQQTVLKLPELKRNRVITLENGVDYTLFSKPVDRSKRYSVAEGKLVLGYIGGIKPKLHFALLNKLAEKKPDWQLLLVGPDGTNGDPEFARLIKRDNVDWIAGVPPYEVPHYMQLIAIGLMPYKSSPYNHAVFPLKLFEFLAAGKPAIGIHLPSTKKYEQQGCYQCVEREDVNQLIKVCEQMAVTIEQPEAVEKRKVLAQSKDWSKIFDTMLSYL</sequence>
<dbReference type="Gene3D" id="3.40.50.2000">
    <property type="entry name" value="Glycogen Phosphorylase B"/>
    <property type="match status" value="1"/>
</dbReference>